<keyword evidence="4" id="KW-0288">FMN</keyword>
<dbReference type="Pfam" id="PF00881">
    <property type="entry name" value="Nitroreductase"/>
    <property type="match status" value="1"/>
</dbReference>
<organism evidence="8 9">
    <name type="scientific">Flavobacterium celericrescens</name>
    <dbReference type="NCBI Taxonomy" id="2709780"/>
    <lineage>
        <taxon>Bacteria</taxon>
        <taxon>Pseudomonadati</taxon>
        <taxon>Bacteroidota</taxon>
        <taxon>Flavobacteriia</taxon>
        <taxon>Flavobacteriales</taxon>
        <taxon>Flavobacteriaceae</taxon>
        <taxon>Flavobacterium</taxon>
    </lineage>
</organism>
<gene>
    <name evidence="8" type="ORF">G4L40_05440</name>
</gene>
<reference evidence="8 9" key="1">
    <citation type="submission" date="2020-02" db="EMBL/GenBank/DDBJ databases">
        <authorList>
            <person name="Chen W.-M."/>
        </authorList>
    </citation>
    <scope>NUCLEOTIDE SEQUENCE [LARGE SCALE GENOMIC DNA]</scope>
    <source>
        <strain evidence="8 9">TWA-26</strain>
    </source>
</reference>
<evidence type="ECO:0000313" key="8">
    <source>
        <dbReference type="EMBL" id="NHM04147.1"/>
    </source>
</evidence>
<dbReference type="RefSeq" id="WP_166236143.1">
    <property type="nucleotide sequence ID" value="NZ_JAAJBV010000003.1"/>
</dbReference>
<evidence type="ECO:0000259" key="7">
    <source>
        <dbReference type="Pfam" id="PF00881"/>
    </source>
</evidence>
<feature type="domain" description="Nitroreductase" evidence="7">
    <location>
        <begin position="11"/>
        <end position="187"/>
    </location>
</feature>
<evidence type="ECO:0000256" key="1">
    <source>
        <dbReference type="ARBA" id="ARBA00001917"/>
    </source>
</evidence>
<evidence type="ECO:0000256" key="3">
    <source>
        <dbReference type="ARBA" id="ARBA00022630"/>
    </source>
</evidence>
<comment type="cofactor">
    <cofactor evidence="1">
        <name>FMN</name>
        <dbReference type="ChEBI" id="CHEBI:58210"/>
    </cofactor>
</comment>
<proteinExistence type="inferred from homology"/>
<evidence type="ECO:0000256" key="6">
    <source>
        <dbReference type="ARBA" id="ARBA00023002"/>
    </source>
</evidence>
<keyword evidence="6" id="KW-0560">Oxidoreductase</keyword>
<accession>A0ABX0IAM6</accession>
<dbReference type="CDD" id="cd02149">
    <property type="entry name" value="NfsB-like"/>
    <property type="match status" value="1"/>
</dbReference>
<name>A0ABX0IAM6_9FLAO</name>
<dbReference type="SUPFAM" id="SSF55469">
    <property type="entry name" value="FMN-dependent nitroreductase-like"/>
    <property type="match status" value="1"/>
</dbReference>
<protein>
    <submittedName>
        <fullName evidence="8">NAD(P)H-dependent oxidoreductase</fullName>
    </submittedName>
</protein>
<dbReference type="InterPro" id="IPR000415">
    <property type="entry name" value="Nitroreductase-like"/>
</dbReference>
<evidence type="ECO:0000256" key="4">
    <source>
        <dbReference type="ARBA" id="ARBA00022643"/>
    </source>
</evidence>
<sequence>MSNNFIENQNWRYATKKFDASKKVSEQDLETLKEAIRLSASSYGLQLYKVLIVENPEVRAKLQPASWGQSQIVDASHLFVFANITDVQESHIDDYLENIANTRGLSVDDLKGYGDFMKGNLVSLPADKKAVWTSKQTYLALGNLLNAAAELKIDVTPMEGFEPEKYNEILGLNQLGLNASLVATVGYRHEEDATQHYAKVRKSKQELFQTI</sequence>
<dbReference type="EMBL" id="JAAJBV010000003">
    <property type="protein sequence ID" value="NHM04147.1"/>
    <property type="molecule type" value="Genomic_DNA"/>
</dbReference>
<keyword evidence="9" id="KW-1185">Reference proteome</keyword>
<dbReference type="PANTHER" id="PTHR43673:SF2">
    <property type="entry name" value="NITROREDUCTASE"/>
    <property type="match status" value="1"/>
</dbReference>
<evidence type="ECO:0000313" key="9">
    <source>
        <dbReference type="Proteomes" id="UP000761423"/>
    </source>
</evidence>
<dbReference type="PANTHER" id="PTHR43673">
    <property type="entry name" value="NAD(P)H NITROREDUCTASE YDGI-RELATED"/>
    <property type="match status" value="1"/>
</dbReference>
<dbReference type="InterPro" id="IPR033878">
    <property type="entry name" value="NfsB-like"/>
</dbReference>
<keyword evidence="3" id="KW-0285">Flavoprotein</keyword>
<evidence type="ECO:0000256" key="2">
    <source>
        <dbReference type="ARBA" id="ARBA00007118"/>
    </source>
</evidence>
<dbReference type="Proteomes" id="UP000761423">
    <property type="component" value="Unassembled WGS sequence"/>
</dbReference>
<dbReference type="Gene3D" id="3.40.109.10">
    <property type="entry name" value="NADH Oxidase"/>
    <property type="match status" value="1"/>
</dbReference>
<comment type="similarity">
    <text evidence="2">Belongs to the nitroreductase family.</text>
</comment>
<dbReference type="InterPro" id="IPR029479">
    <property type="entry name" value="Nitroreductase"/>
</dbReference>
<keyword evidence="5" id="KW-0521">NADP</keyword>
<evidence type="ECO:0000256" key="5">
    <source>
        <dbReference type="ARBA" id="ARBA00022857"/>
    </source>
</evidence>
<comment type="caution">
    <text evidence="8">The sequence shown here is derived from an EMBL/GenBank/DDBJ whole genome shotgun (WGS) entry which is preliminary data.</text>
</comment>